<dbReference type="PANTHER" id="PTHR32178">
    <property type="entry name" value="FAM187"/>
    <property type="match status" value="1"/>
</dbReference>
<evidence type="ECO:0000256" key="1">
    <source>
        <dbReference type="ARBA" id="ARBA00004479"/>
    </source>
</evidence>
<dbReference type="InterPro" id="IPR039311">
    <property type="entry name" value="FAM187A/B"/>
</dbReference>
<keyword evidence="3 8" id="KW-0812">Transmembrane</keyword>
<evidence type="ECO:0000259" key="10">
    <source>
        <dbReference type="PROSITE" id="PS50835"/>
    </source>
</evidence>
<dbReference type="InterPro" id="IPR013106">
    <property type="entry name" value="Ig_V-set"/>
</dbReference>
<dbReference type="SMART" id="SM00409">
    <property type="entry name" value="IG"/>
    <property type="match status" value="2"/>
</dbReference>
<evidence type="ECO:0000256" key="9">
    <source>
        <dbReference type="SAM" id="SignalP"/>
    </source>
</evidence>
<evidence type="ECO:0000313" key="11">
    <source>
        <dbReference type="EMBL" id="CAH2302719.1"/>
    </source>
</evidence>
<feature type="transmembrane region" description="Helical" evidence="8">
    <location>
        <begin position="386"/>
        <end position="408"/>
    </location>
</feature>
<accession>A0AAD1SJF5</accession>
<keyword evidence="12" id="KW-1185">Reference proteome</keyword>
<keyword evidence="5 8" id="KW-1133">Transmembrane helix</keyword>
<protein>
    <submittedName>
        <fullName evidence="11">Ig-like V-type domain-containing FAM187A</fullName>
    </submittedName>
</protein>
<dbReference type="Proteomes" id="UP001295444">
    <property type="component" value="Chromosome 06"/>
</dbReference>
<feature type="domain" description="Ig-like" evidence="10">
    <location>
        <begin position="41"/>
        <end position="133"/>
    </location>
</feature>
<sequence length="422" mass="48663">MRLNAHANIFLLFDAFLLYIFPAGSFEIAEKEDIFKVVPCPAFIIFDIAAFLEGMTVELPCHCKPEQIDSVVWYYQKEIGDKSTRVLTDFGGTIVTDSENIHSGIDLLLRFSIRMFSLIVFQSQPDDSGYYICGTREGQYFYGYNMDIQKVSGMFVAFEDQQGHPQNNLVMKDFEIFTLFWDWTICDRCNVRGEQRRVGLCYIQSKYLYPRYRITAENVAACGSGAVDSRFRMYVADRKPELAIRSCNAPCYVRKKGFMGALQHMWHLTATVTKFLLRLGKVPLQVHIHALGSNLALACPGAKPHFAVAWDKGKNRMYLTKYLLGNNASMRIFIDFGNHLNIHYVQRNDEATYTCWLQGRRKARFRLVVETDLNRKRKLTDVESIFAMKIIGYSILCFTIIFILANCLKVCSYNFRIIPFLN</sequence>
<feature type="signal peptide" evidence="9">
    <location>
        <begin position="1"/>
        <end position="25"/>
    </location>
</feature>
<dbReference type="InterPro" id="IPR007110">
    <property type="entry name" value="Ig-like_dom"/>
</dbReference>
<evidence type="ECO:0000256" key="6">
    <source>
        <dbReference type="ARBA" id="ARBA00023136"/>
    </source>
</evidence>
<feature type="chain" id="PRO_5042207178" evidence="9">
    <location>
        <begin position="26"/>
        <end position="422"/>
    </location>
</feature>
<dbReference type="SUPFAM" id="SSF48726">
    <property type="entry name" value="Immunoglobulin"/>
    <property type="match status" value="2"/>
</dbReference>
<keyword evidence="4 9" id="KW-0732">Signal</keyword>
<dbReference type="InterPro" id="IPR036179">
    <property type="entry name" value="Ig-like_dom_sf"/>
</dbReference>
<keyword evidence="6 8" id="KW-0472">Membrane</keyword>
<organism evidence="11 12">
    <name type="scientific">Pelobates cultripes</name>
    <name type="common">Western spadefoot toad</name>
    <dbReference type="NCBI Taxonomy" id="61616"/>
    <lineage>
        <taxon>Eukaryota</taxon>
        <taxon>Metazoa</taxon>
        <taxon>Chordata</taxon>
        <taxon>Craniata</taxon>
        <taxon>Vertebrata</taxon>
        <taxon>Euteleostomi</taxon>
        <taxon>Amphibia</taxon>
        <taxon>Batrachia</taxon>
        <taxon>Anura</taxon>
        <taxon>Pelobatoidea</taxon>
        <taxon>Pelobatidae</taxon>
        <taxon>Pelobates</taxon>
    </lineage>
</organism>
<keyword evidence="7" id="KW-0325">Glycoprotein</keyword>
<dbReference type="Pfam" id="PF07686">
    <property type="entry name" value="V-set"/>
    <property type="match status" value="1"/>
</dbReference>
<proteinExistence type="inferred from homology"/>
<gene>
    <name evidence="11" type="ORF">PECUL_23A001577</name>
</gene>
<feature type="domain" description="Ig-like" evidence="10">
    <location>
        <begin position="292"/>
        <end position="355"/>
    </location>
</feature>
<evidence type="ECO:0000256" key="5">
    <source>
        <dbReference type="ARBA" id="ARBA00022989"/>
    </source>
</evidence>
<name>A0AAD1SJF5_PELCU</name>
<dbReference type="Gene3D" id="2.60.40.10">
    <property type="entry name" value="Immunoglobulins"/>
    <property type="match status" value="2"/>
</dbReference>
<dbReference type="GO" id="GO:0016020">
    <property type="term" value="C:membrane"/>
    <property type="evidence" value="ECO:0007669"/>
    <property type="project" value="UniProtKB-SubCell"/>
</dbReference>
<evidence type="ECO:0000256" key="2">
    <source>
        <dbReference type="ARBA" id="ARBA00008727"/>
    </source>
</evidence>
<dbReference type="PANTHER" id="PTHR32178:SF7">
    <property type="entry name" value="IG-LIKE V-TYPE DOMAIN-CONTAINING PROTEIN FAM187A"/>
    <property type="match status" value="1"/>
</dbReference>
<evidence type="ECO:0000256" key="4">
    <source>
        <dbReference type="ARBA" id="ARBA00022729"/>
    </source>
</evidence>
<dbReference type="AlphaFoldDB" id="A0AAD1SJF5"/>
<comment type="subcellular location">
    <subcellularLocation>
        <location evidence="1">Membrane</location>
        <topology evidence="1">Single-pass type I membrane protein</topology>
    </subcellularLocation>
</comment>
<reference evidence="11" key="1">
    <citation type="submission" date="2022-03" db="EMBL/GenBank/DDBJ databases">
        <authorList>
            <person name="Alioto T."/>
            <person name="Alioto T."/>
            <person name="Gomez Garrido J."/>
        </authorList>
    </citation>
    <scope>NUCLEOTIDE SEQUENCE</scope>
</reference>
<evidence type="ECO:0000256" key="8">
    <source>
        <dbReference type="SAM" id="Phobius"/>
    </source>
</evidence>
<evidence type="ECO:0000313" key="12">
    <source>
        <dbReference type="Proteomes" id="UP001295444"/>
    </source>
</evidence>
<dbReference type="InterPro" id="IPR003599">
    <property type="entry name" value="Ig_sub"/>
</dbReference>
<dbReference type="EMBL" id="OW240917">
    <property type="protein sequence ID" value="CAH2302719.1"/>
    <property type="molecule type" value="Genomic_DNA"/>
</dbReference>
<evidence type="ECO:0000256" key="3">
    <source>
        <dbReference type="ARBA" id="ARBA00022692"/>
    </source>
</evidence>
<comment type="similarity">
    <text evidence="2">Belongs to the FAM187 family.</text>
</comment>
<evidence type="ECO:0000256" key="7">
    <source>
        <dbReference type="ARBA" id="ARBA00023180"/>
    </source>
</evidence>
<dbReference type="InterPro" id="IPR013783">
    <property type="entry name" value="Ig-like_fold"/>
</dbReference>
<dbReference type="PROSITE" id="PS50835">
    <property type="entry name" value="IG_LIKE"/>
    <property type="match status" value="2"/>
</dbReference>